<evidence type="ECO:0000313" key="1">
    <source>
        <dbReference type="EMBL" id="KKZ15067.1"/>
    </source>
</evidence>
<proteinExistence type="predicted"/>
<gene>
    <name evidence="1" type="ORF">TH68_02400</name>
</gene>
<dbReference type="AlphaFoldDB" id="A0A6N3X9M7"/>
<comment type="caution">
    <text evidence="1">The sequence shown here is derived from an EMBL/GenBank/DDBJ whole genome shotgun (WGS) entry which is preliminary data.</text>
</comment>
<name>A0A6N3X9M7_9SYNE</name>
<dbReference type="EMBL" id="JXUO01000077">
    <property type="protein sequence ID" value="KKZ15067.1"/>
    <property type="molecule type" value="Genomic_DNA"/>
</dbReference>
<organism evidence="1 2">
    <name type="scientific">Candidatus Synechococcus spongiarum 142</name>
    <dbReference type="NCBI Taxonomy" id="1608213"/>
    <lineage>
        <taxon>Bacteria</taxon>
        <taxon>Bacillati</taxon>
        <taxon>Cyanobacteriota</taxon>
        <taxon>Cyanophyceae</taxon>
        <taxon>Synechococcales</taxon>
        <taxon>Synechococcaceae</taxon>
        <taxon>Synechococcus</taxon>
    </lineage>
</organism>
<evidence type="ECO:0000313" key="2">
    <source>
        <dbReference type="Proteomes" id="UP000035054"/>
    </source>
</evidence>
<dbReference type="Proteomes" id="UP000035054">
    <property type="component" value="Unassembled WGS sequence"/>
</dbReference>
<sequence>MKQGMKALATQLRNGFGAGFWPQNYTPTAALLPPTVGLHQTDWAGIVVPQGGGTHVVLVEGSPGLENGIRTCAIDLYPHAVAVEDQTIIENPQDRNWFQEAINHPSGKLTEFGSIALHAGWYN</sequence>
<reference evidence="1 2" key="1">
    <citation type="submission" date="2015-01" db="EMBL/GenBank/DDBJ databases">
        <title>Lifestyle Evolution in Cyanobacterial Symbionts of Sponges.</title>
        <authorList>
            <person name="Burgsdorf I."/>
            <person name="Slaby B.M."/>
            <person name="Handley K.M."/>
            <person name="Haber M."/>
            <person name="Blom J."/>
            <person name="Marshall C.W."/>
            <person name="Gilbert J.A."/>
            <person name="Hentschel U."/>
            <person name="Steindler L."/>
        </authorList>
    </citation>
    <scope>NUCLEOTIDE SEQUENCE [LARGE SCALE GENOMIC DNA]</scope>
    <source>
        <strain evidence="1">142</strain>
    </source>
</reference>
<accession>A0A6N3X9M7</accession>
<protein>
    <submittedName>
        <fullName evidence="1">Uncharacterized protein</fullName>
    </submittedName>
</protein>